<evidence type="ECO:0000313" key="1">
    <source>
        <dbReference type="EMBL" id="ATC81077.1"/>
    </source>
</evidence>
<accession>A0ACA8DSI3</accession>
<name>A0ACA8DSI3_9GAMM</name>
<evidence type="ECO:0000313" key="2">
    <source>
        <dbReference type="Proteomes" id="UP000217277"/>
    </source>
</evidence>
<proteinExistence type="predicted"/>
<protein>
    <submittedName>
        <fullName evidence="1">Uncharacterized protein</fullName>
    </submittedName>
</protein>
<dbReference type="EMBL" id="CP011011">
    <property type="protein sequence ID" value="ATC81077.1"/>
    <property type="molecule type" value="Genomic_DNA"/>
</dbReference>
<reference evidence="1" key="1">
    <citation type="submission" date="2015-03" db="EMBL/GenBank/DDBJ databases">
        <authorList>
            <person name="Xie B.-B."/>
            <person name="Rong J.-C."/>
            <person name="Qin Q.-L."/>
            <person name="Zhang Y.-Z."/>
        </authorList>
    </citation>
    <scope>NUCLEOTIDE SEQUENCE</scope>
    <source>
        <strain evidence="1">DSM 14585</strain>
    </source>
</reference>
<sequence length="189" mass="20773">MDLDTNKSTQRGSLEPLNTGGTLHVTHTAQESEAQLILTPSRSSKLAYISCLFFGSGILIASVYTLFTVVDVFAACALFIGGGTLIWLGGIVKKGSKEYRFIQSEKKLIGLEKAIPFKEIAEVELIKKIVNAKSQEEPFQSGEIRILTNQGTRYLLVEGANRTQMKKIATLIADYINAPLVSDETLYRV</sequence>
<organism evidence="1 2">
    <name type="scientific">Pseudoalteromonas agarivorans DSM 14585</name>
    <dbReference type="NCBI Taxonomy" id="1312369"/>
    <lineage>
        <taxon>Bacteria</taxon>
        <taxon>Pseudomonadati</taxon>
        <taxon>Pseudomonadota</taxon>
        <taxon>Gammaproteobacteria</taxon>
        <taxon>Alteromonadales</taxon>
        <taxon>Pseudoalteromonadaceae</taxon>
        <taxon>Pseudoalteromonas</taxon>
    </lineage>
</organism>
<keyword evidence="2" id="KW-1185">Reference proteome</keyword>
<gene>
    <name evidence="1" type="ORF">PAGA_a0527</name>
</gene>
<dbReference type="Proteomes" id="UP000217277">
    <property type="component" value="Chromosome I"/>
</dbReference>